<dbReference type="Gene3D" id="3.40.50.720">
    <property type="entry name" value="NAD(P)-binding Rossmann-like Domain"/>
    <property type="match status" value="1"/>
</dbReference>
<dbReference type="RefSeq" id="WP_354012088.1">
    <property type="nucleotide sequence ID" value="NZ_JBEPMU010000001.1"/>
</dbReference>
<dbReference type="InterPro" id="IPR043906">
    <property type="entry name" value="Gfo/Idh/MocA_OxRdtase_bact_C"/>
</dbReference>
<sequence>MTDESKVTKEDQGNCAGETIAGIEISGKISRREFLAGTAIAAAAGLMIVPRHVLGGPGHTPPSDRLNIAGIGVGGMGMHNMRALAGENIVALCDVDWRYTDKSFRGMVDGLGRMQARLDKAQTAKERQELQDEIEQTKLLSSKFNSIKRYTDYRQMLEQQKDIDAVFIATPDHLHAVIASAAMGHGKHVYLQKPLTWSIYEARELSRKAKDNPRLVTQMGNQGHSTDDARLINEYIAAGAIGDVREVHVWTNRPLAYWPQGIPRPQTRPQPDDANWNEGAVMDRLANAMVGNYPKPEGLAWDLFLGPGPVVDYHPVYHPFNWRGWVDWGVGAIGDMGAHLIDSPFWSLDLGFPTSVETVSTPFNDASYPVATMTYYDFPARGSRPPVKLTWYDGALLPPGLQALGAGQMSKDGGVLYVGDKGKLIHETYGANPRLLPQSLHDSVGTPPQTLARIKTSHEMNWVDACKGRAEASSPFSYAARLTEVMLLGVVSLRAGSRIEYDAQNMRITNMPGANAFLRREYRDGWSL</sequence>
<dbReference type="PANTHER" id="PTHR43818:SF10">
    <property type="entry name" value="NADH-DEPENDENT DEHYDROGENASE-RELATED"/>
    <property type="match status" value="1"/>
</dbReference>
<dbReference type="Proteomes" id="UP001549184">
    <property type="component" value="Unassembled WGS sequence"/>
</dbReference>
<dbReference type="NCBIfam" id="TIGR01409">
    <property type="entry name" value="TAT_signal_seq"/>
    <property type="match status" value="1"/>
</dbReference>
<evidence type="ECO:0000256" key="2">
    <source>
        <dbReference type="SAM" id="Coils"/>
    </source>
</evidence>
<keyword evidence="6" id="KW-1185">Reference proteome</keyword>
<evidence type="ECO:0000259" key="4">
    <source>
        <dbReference type="Pfam" id="PF19051"/>
    </source>
</evidence>
<dbReference type="Pfam" id="PF19051">
    <property type="entry name" value="GFO_IDH_MocA_C2"/>
    <property type="match status" value="1"/>
</dbReference>
<keyword evidence="1" id="KW-0732">Signal</keyword>
<dbReference type="InterPro" id="IPR019546">
    <property type="entry name" value="TAT_signal_bac_arc"/>
</dbReference>
<feature type="domain" description="Gfo/Idh/MocA-like oxidoreductase N-terminal" evidence="3">
    <location>
        <begin position="126"/>
        <end position="216"/>
    </location>
</feature>
<dbReference type="SUPFAM" id="SSF51735">
    <property type="entry name" value="NAD(P)-binding Rossmann-fold domains"/>
    <property type="match status" value="1"/>
</dbReference>
<dbReference type="InterPro" id="IPR036291">
    <property type="entry name" value="NAD(P)-bd_dom_sf"/>
</dbReference>
<proteinExistence type="predicted"/>
<reference evidence="5 6" key="1">
    <citation type="submission" date="2024-06" db="EMBL/GenBank/DDBJ databases">
        <title>Sorghum-associated microbial communities from plants grown in Nebraska, USA.</title>
        <authorList>
            <person name="Schachtman D."/>
        </authorList>
    </citation>
    <scope>NUCLEOTIDE SEQUENCE [LARGE SCALE GENOMIC DNA]</scope>
    <source>
        <strain evidence="5 6">1073</strain>
    </source>
</reference>
<accession>A0ABV2JP25</accession>
<dbReference type="InterPro" id="IPR006311">
    <property type="entry name" value="TAT_signal"/>
</dbReference>
<evidence type="ECO:0000256" key="1">
    <source>
        <dbReference type="ARBA" id="ARBA00022729"/>
    </source>
</evidence>
<dbReference type="PROSITE" id="PS51318">
    <property type="entry name" value="TAT"/>
    <property type="match status" value="1"/>
</dbReference>
<dbReference type="PANTHER" id="PTHR43818">
    <property type="entry name" value="BCDNA.GH03377"/>
    <property type="match status" value="1"/>
</dbReference>
<protein>
    <submittedName>
        <fullName evidence="5">Dehydrogenase</fullName>
    </submittedName>
</protein>
<dbReference type="Gene3D" id="3.30.360.10">
    <property type="entry name" value="Dihydrodipicolinate Reductase, domain 2"/>
    <property type="match status" value="1"/>
</dbReference>
<dbReference type="InterPro" id="IPR000683">
    <property type="entry name" value="Gfo/Idh/MocA-like_OxRdtase_N"/>
</dbReference>
<organism evidence="5 6">
    <name type="scientific">Dyella japonica</name>
    <dbReference type="NCBI Taxonomy" id="231455"/>
    <lineage>
        <taxon>Bacteria</taxon>
        <taxon>Pseudomonadati</taxon>
        <taxon>Pseudomonadota</taxon>
        <taxon>Gammaproteobacteria</taxon>
        <taxon>Lysobacterales</taxon>
        <taxon>Rhodanobacteraceae</taxon>
        <taxon>Dyella</taxon>
    </lineage>
</organism>
<dbReference type="EMBL" id="JBEPMU010000001">
    <property type="protein sequence ID" value="MET3650591.1"/>
    <property type="molecule type" value="Genomic_DNA"/>
</dbReference>
<feature type="coiled-coil region" evidence="2">
    <location>
        <begin position="111"/>
        <end position="140"/>
    </location>
</feature>
<dbReference type="Pfam" id="PF01408">
    <property type="entry name" value="GFO_IDH_MocA"/>
    <property type="match status" value="1"/>
</dbReference>
<gene>
    <name evidence="5" type="ORF">ABIC75_000293</name>
</gene>
<comment type="caution">
    <text evidence="5">The sequence shown here is derived from an EMBL/GenBank/DDBJ whole genome shotgun (WGS) entry which is preliminary data.</text>
</comment>
<keyword evidence="2" id="KW-0175">Coiled coil</keyword>
<dbReference type="InterPro" id="IPR050463">
    <property type="entry name" value="Gfo/Idh/MocA_oxidrdct_glycsds"/>
</dbReference>
<dbReference type="SUPFAM" id="SSF55347">
    <property type="entry name" value="Glyceraldehyde-3-phosphate dehydrogenase-like, C-terminal domain"/>
    <property type="match status" value="1"/>
</dbReference>
<feature type="domain" description="Gfo/Idh/MocA-like oxidoreductase bacterial type C-terminal" evidence="4">
    <location>
        <begin position="294"/>
        <end position="347"/>
    </location>
</feature>
<evidence type="ECO:0000313" key="5">
    <source>
        <dbReference type="EMBL" id="MET3650591.1"/>
    </source>
</evidence>
<evidence type="ECO:0000313" key="6">
    <source>
        <dbReference type="Proteomes" id="UP001549184"/>
    </source>
</evidence>
<evidence type="ECO:0000259" key="3">
    <source>
        <dbReference type="Pfam" id="PF01408"/>
    </source>
</evidence>
<name>A0ABV2JP25_9GAMM</name>